<evidence type="ECO:0000256" key="5">
    <source>
        <dbReference type="ARBA" id="ARBA00023180"/>
    </source>
</evidence>
<keyword evidence="9" id="KW-1185">Reference proteome</keyword>
<accession>A0A182TBX8</accession>
<sequence length="219" mass="24684">MNEDFLRYVISITEKDPDVYLDLISFLAVAHVATCAVIQQRNEPICLEDDDFFAPGDECYNFYQCRYGMLELLECPGDLLWDNDELRCREGVECENEQTTIPTEEPTTETPTLPPTTTTEAATAPPITEAPTLPPTTTTETQSSTFMPETEGALPILYPGSECPPDIRAFMLHATDCQRYSYCLYGIEYPQICPFLETFNLFVGHCVPRDPNFCFPGSQ</sequence>
<keyword evidence="3" id="KW-0677">Repeat</keyword>
<feature type="domain" description="Chitin-binding type-2" evidence="7">
    <location>
        <begin position="43"/>
        <end position="96"/>
    </location>
</feature>
<dbReference type="AlphaFoldDB" id="A0A182TBX8"/>
<evidence type="ECO:0000313" key="9">
    <source>
        <dbReference type="Proteomes" id="UP000075901"/>
    </source>
</evidence>
<feature type="region of interest" description="Disordered" evidence="6">
    <location>
        <begin position="94"/>
        <end position="149"/>
    </location>
</feature>
<evidence type="ECO:0000259" key="7">
    <source>
        <dbReference type="PROSITE" id="PS50940"/>
    </source>
</evidence>
<dbReference type="PANTHER" id="PTHR23301:SF0">
    <property type="entry name" value="CHITIN-BINDING TYPE-2 DOMAIN-CONTAINING PROTEIN-RELATED"/>
    <property type="match status" value="1"/>
</dbReference>
<dbReference type="GO" id="GO:0008061">
    <property type="term" value="F:chitin binding"/>
    <property type="evidence" value="ECO:0007669"/>
    <property type="project" value="UniProtKB-KW"/>
</dbReference>
<dbReference type="InterPro" id="IPR051940">
    <property type="entry name" value="Chitin_bind-dev_reg"/>
</dbReference>
<dbReference type="InterPro" id="IPR036508">
    <property type="entry name" value="Chitin-bd_dom_sf"/>
</dbReference>
<organism evidence="8 9">
    <name type="scientific">Anopheles maculatus</name>
    <dbReference type="NCBI Taxonomy" id="74869"/>
    <lineage>
        <taxon>Eukaryota</taxon>
        <taxon>Metazoa</taxon>
        <taxon>Ecdysozoa</taxon>
        <taxon>Arthropoda</taxon>
        <taxon>Hexapoda</taxon>
        <taxon>Insecta</taxon>
        <taxon>Pterygota</taxon>
        <taxon>Neoptera</taxon>
        <taxon>Endopterygota</taxon>
        <taxon>Diptera</taxon>
        <taxon>Nematocera</taxon>
        <taxon>Culicoidea</taxon>
        <taxon>Culicidae</taxon>
        <taxon>Anophelinae</taxon>
        <taxon>Anopheles</taxon>
        <taxon>Anopheles maculatus group</taxon>
    </lineage>
</organism>
<dbReference type="InterPro" id="IPR002557">
    <property type="entry name" value="Chitin-bd_dom"/>
</dbReference>
<feature type="compositionally biased region" description="Low complexity" evidence="6">
    <location>
        <begin position="99"/>
        <end position="141"/>
    </location>
</feature>
<dbReference type="SMART" id="SM00494">
    <property type="entry name" value="ChtBD2"/>
    <property type="match status" value="2"/>
</dbReference>
<dbReference type="SUPFAM" id="SSF57625">
    <property type="entry name" value="Invertebrate chitin-binding proteins"/>
    <property type="match status" value="2"/>
</dbReference>
<evidence type="ECO:0000256" key="4">
    <source>
        <dbReference type="ARBA" id="ARBA00023157"/>
    </source>
</evidence>
<dbReference type="EnsemblMetazoa" id="AMAM023766-RA">
    <property type="protein sequence ID" value="AMAM023766-PA"/>
    <property type="gene ID" value="AMAM023766"/>
</dbReference>
<dbReference type="VEuPathDB" id="VectorBase:AMAM023766"/>
<dbReference type="GO" id="GO:0005576">
    <property type="term" value="C:extracellular region"/>
    <property type="evidence" value="ECO:0007669"/>
    <property type="project" value="InterPro"/>
</dbReference>
<proteinExistence type="predicted"/>
<dbReference type="Proteomes" id="UP000075901">
    <property type="component" value="Unassembled WGS sequence"/>
</dbReference>
<evidence type="ECO:0000256" key="2">
    <source>
        <dbReference type="ARBA" id="ARBA00022729"/>
    </source>
</evidence>
<dbReference type="PANTHER" id="PTHR23301">
    <property type="entry name" value="CHITIN BINDING PERITROPHIN-A"/>
    <property type="match status" value="1"/>
</dbReference>
<evidence type="ECO:0000256" key="6">
    <source>
        <dbReference type="SAM" id="MobiDB-lite"/>
    </source>
</evidence>
<reference evidence="9" key="1">
    <citation type="submission" date="2013-09" db="EMBL/GenBank/DDBJ databases">
        <title>The Genome Sequence of Anopheles maculatus species B.</title>
        <authorList>
            <consortium name="The Broad Institute Genomics Platform"/>
            <person name="Neafsey D.E."/>
            <person name="Besansky N."/>
            <person name="Howell P."/>
            <person name="Walton C."/>
            <person name="Young S.K."/>
            <person name="Zeng Q."/>
            <person name="Gargeya S."/>
            <person name="Fitzgerald M."/>
            <person name="Haas B."/>
            <person name="Abouelleil A."/>
            <person name="Allen A.W."/>
            <person name="Alvarado L."/>
            <person name="Arachchi H.M."/>
            <person name="Berlin A.M."/>
            <person name="Chapman S.B."/>
            <person name="Gainer-Dewar J."/>
            <person name="Goldberg J."/>
            <person name="Griggs A."/>
            <person name="Gujja S."/>
            <person name="Hansen M."/>
            <person name="Howarth C."/>
            <person name="Imamovic A."/>
            <person name="Ireland A."/>
            <person name="Larimer J."/>
            <person name="McCowan C."/>
            <person name="Murphy C."/>
            <person name="Pearson M."/>
            <person name="Poon T.W."/>
            <person name="Priest M."/>
            <person name="Roberts A."/>
            <person name="Saif S."/>
            <person name="Shea T."/>
            <person name="Sisk P."/>
            <person name="Sykes S."/>
            <person name="Wortman J."/>
            <person name="Nusbaum C."/>
            <person name="Birren B."/>
        </authorList>
    </citation>
    <scope>NUCLEOTIDE SEQUENCE [LARGE SCALE GENOMIC DNA]</scope>
    <source>
        <strain evidence="9">maculatus3</strain>
    </source>
</reference>
<name>A0A182TBX8_9DIPT</name>
<keyword evidence="2" id="KW-0732">Signal</keyword>
<keyword evidence="5" id="KW-0325">Glycoprotein</keyword>
<dbReference type="PROSITE" id="PS50940">
    <property type="entry name" value="CHIT_BIND_II"/>
    <property type="match status" value="2"/>
</dbReference>
<reference evidence="8" key="2">
    <citation type="submission" date="2020-05" db="UniProtKB">
        <authorList>
            <consortium name="EnsemblMetazoa"/>
        </authorList>
    </citation>
    <scope>IDENTIFICATION</scope>
    <source>
        <strain evidence="8">maculatus3</strain>
    </source>
</reference>
<evidence type="ECO:0000313" key="8">
    <source>
        <dbReference type="EnsemblMetazoa" id="AMAM023766-PA"/>
    </source>
</evidence>
<protein>
    <recommendedName>
        <fullName evidence="7">Chitin-binding type-2 domain-containing protein</fullName>
    </recommendedName>
</protein>
<dbReference type="Pfam" id="PF01607">
    <property type="entry name" value="CBM_14"/>
    <property type="match status" value="2"/>
</dbReference>
<keyword evidence="4" id="KW-1015">Disulfide bond</keyword>
<feature type="domain" description="Chitin-binding type-2" evidence="7">
    <location>
        <begin position="160"/>
        <end position="216"/>
    </location>
</feature>
<dbReference type="Gene3D" id="2.170.140.10">
    <property type="entry name" value="Chitin binding domain"/>
    <property type="match status" value="1"/>
</dbReference>
<evidence type="ECO:0000256" key="1">
    <source>
        <dbReference type="ARBA" id="ARBA00022669"/>
    </source>
</evidence>
<evidence type="ECO:0000256" key="3">
    <source>
        <dbReference type="ARBA" id="ARBA00022737"/>
    </source>
</evidence>
<keyword evidence="1" id="KW-0147">Chitin-binding</keyword>